<keyword evidence="1" id="KW-0732">Signal</keyword>
<sequence>MSRAPKRRSGWLALACVFPALTVAGAAWGGETARTRTVRLDQGFVIDLPEGWTLEDPAEATGDATGRMTVRLVCGTLSCKRTLEVCTLFLRRDPVGDDGDDTARLDGLYASPTSRYTRIRSALKSTSRDATLRGEFGKVRFGTRLWYAVETQAANRFKSGLFAATVIDGRYLGAICKTCETGEIRHEAARALLGSARRSE</sequence>
<proteinExistence type="predicted"/>
<feature type="chain" id="PRO_5025379991" evidence="1">
    <location>
        <begin position="27"/>
        <end position="200"/>
    </location>
</feature>
<accession>A0A679JWK1</accession>
<evidence type="ECO:0000256" key="1">
    <source>
        <dbReference type="SAM" id="SignalP"/>
    </source>
</evidence>
<dbReference type="EMBL" id="LR743511">
    <property type="protein sequence ID" value="CAA2144999.1"/>
    <property type="molecule type" value="Genomic_DNA"/>
</dbReference>
<feature type="signal peptide" evidence="1">
    <location>
        <begin position="1"/>
        <end position="26"/>
    </location>
</feature>
<protein>
    <submittedName>
        <fullName evidence="2">Uncharacterized protein</fullName>
    </submittedName>
</protein>
<name>A0A679JWK1_9HYPH</name>
<reference evidence="2" key="1">
    <citation type="submission" date="2019-12" db="EMBL/GenBank/DDBJ databases">
        <authorList>
            <person name="Cremers G."/>
        </authorList>
    </citation>
    <scope>NUCLEOTIDE SEQUENCE</scope>
    <source>
        <strain evidence="2">Mbul2</strain>
    </source>
</reference>
<gene>
    <name evidence="2" type="ORF">MBLL_04119</name>
</gene>
<evidence type="ECO:0000313" key="2">
    <source>
        <dbReference type="EMBL" id="CAA2144999.1"/>
    </source>
</evidence>
<dbReference type="AlphaFoldDB" id="A0A679JWK1"/>
<organism evidence="2">
    <name type="scientific">Methylobacterium bullatum</name>
    <dbReference type="NCBI Taxonomy" id="570505"/>
    <lineage>
        <taxon>Bacteria</taxon>
        <taxon>Pseudomonadati</taxon>
        <taxon>Pseudomonadota</taxon>
        <taxon>Alphaproteobacteria</taxon>
        <taxon>Hyphomicrobiales</taxon>
        <taxon>Methylobacteriaceae</taxon>
        <taxon>Methylobacterium</taxon>
    </lineage>
</organism>
<dbReference type="RefSeq" id="WP_339163404.1">
    <property type="nucleotide sequence ID" value="NZ_LR743511.1"/>
</dbReference>